<dbReference type="SUPFAM" id="SSF56112">
    <property type="entry name" value="Protein kinase-like (PK-like)"/>
    <property type="match status" value="1"/>
</dbReference>
<evidence type="ECO:0000256" key="2">
    <source>
        <dbReference type="SAM" id="Phobius"/>
    </source>
</evidence>
<dbReference type="PROSITE" id="PS50011">
    <property type="entry name" value="PROTEIN_KINASE_DOM"/>
    <property type="match status" value="1"/>
</dbReference>
<dbReference type="AlphaFoldDB" id="A0A7W7G8H1"/>
<dbReference type="GO" id="GO:0005524">
    <property type="term" value="F:ATP binding"/>
    <property type="evidence" value="ECO:0007669"/>
    <property type="project" value="InterPro"/>
</dbReference>
<feature type="transmembrane region" description="Helical" evidence="2">
    <location>
        <begin position="386"/>
        <end position="404"/>
    </location>
</feature>
<keyword evidence="4" id="KW-0808">Transferase</keyword>
<keyword evidence="5" id="KW-1185">Reference proteome</keyword>
<dbReference type="InterPro" id="IPR051681">
    <property type="entry name" value="Ser/Thr_Kinases-Pseudokinases"/>
</dbReference>
<evidence type="ECO:0000313" key="5">
    <source>
        <dbReference type="Proteomes" id="UP000542742"/>
    </source>
</evidence>
<sequence length="406" mass="43328">MRNFYLPSGTPIQLGALLGEGRQGFVFAVEGTDLFCAKIYLEHSEELARRLNSLVQAPQRNWAGDGPDHLHLAWPQSTLQDEKGVVRGVLMPYIPGVVLADLLSGQRGDVLDEPGWRTSIAVAGRLARVISLAHESGLVLGDLSPRNIMIDRRGRVTLIDCDTVQFTDTVTGRRLPAEHFTPEYLPPEAFPKPAVPLSTRHDRFGLGILICQVLMDGDHPYVGIPAGSAESNGVEDNIRHGRNRITAPGSLVPRPGTLPAELLPEDVRKLAFRCFAEGATDAAQRPTAAEWASALGRAGFELMGCRQDATHAYPAALAACPWCARAEALRVTQNAAPPGQSVPPPRPGSQPAQPNQPAQPAQPAPPQPSWAQPQSVTPARGTNGKTVAAVLAVVLLLLLVVAIASG</sequence>
<feature type="domain" description="Protein kinase" evidence="3">
    <location>
        <begin position="12"/>
        <end position="300"/>
    </location>
</feature>
<dbReference type="Proteomes" id="UP000542742">
    <property type="component" value="Unassembled WGS sequence"/>
</dbReference>
<organism evidence="4 5">
    <name type="scientific">Paractinoplanes abujensis</name>
    <dbReference type="NCBI Taxonomy" id="882441"/>
    <lineage>
        <taxon>Bacteria</taxon>
        <taxon>Bacillati</taxon>
        <taxon>Actinomycetota</taxon>
        <taxon>Actinomycetes</taxon>
        <taxon>Micromonosporales</taxon>
        <taxon>Micromonosporaceae</taxon>
        <taxon>Paractinoplanes</taxon>
    </lineage>
</organism>
<proteinExistence type="predicted"/>
<keyword evidence="2" id="KW-0472">Membrane</keyword>
<dbReference type="RefSeq" id="WP_184955996.1">
    <property type="nucleotide sequence ID" value="NZ_BOMC01000025.1"/>
</dbReference>
<protein>
    <submittedName>
        <fullName evidence="4">DNA-binding helix-hairpin-helix protein with protein kinase domain</fullName>
    </submittedName>
</protein>
<dbReference type="Pfam" id="PF00069">
    <property type="entry name" value="Pkinase"/>
    <property type="match status" value="1"/>
</dbReference>
<keyword evidence="2" id="KW-0812">Transmembrane</keyword>
<evidence type="ECO:0000259" key="3">
    <source>
        <dbReference type="PROSITE" id="PS50011"/>
    </source>
</evidence>
<name>A0A7W7G8H1_9ACTN</name>
<feature type="region of interest" description="Disordered" evidence="1">
    <location>
        <begin position="335"/>
        <end position="380"/>
    </location>
</feature>
<keyword evidence="4" id="KW-0238">DNA-binding</keyword>
<reference evidence="4 5" key="1">
    <citation type="submission" date="2020-08" db="EMBL/GenBank/DDBJ databases">
        <title>Sequencing the genomes of 1000 actinobacteria strains.</title>
        <authorList>
            <person name="Klenk H.-P."/>
        </authorList>
    </citation>
    <scope>NUCLEOTIDE SEQUENCE [LARGE SCALE GENOMIC DNA]</scope>
    <source>
        <strain evidence="4 5">DSM 45518</strain>
    </source>
</reference>
<accession>A0A7W7G8H1</accession>
<dbReference type="SMART" id="SM00220">
    <property type="entry name" value="S_TKc"/>
    <property type="match status" value="1"/>
</dbReference>
<evidence type="ECO:0000256" key="1">
    <source>
        <dbReference type="SAM" id="MobiDB-lite"/>
    </source>
</evidence>
<dbReference type="GO" id="GO:0004674">
    <property type="term" value="F:protein serine/threonine kinase activity"/>
    <property type="evidence" value="ECO:0007669"/>
    <property type="project" value="TreeGrafter"/>
</dbReference>
<keyword evidence="4" id="KW-0418">Kinase</keyword>
<keyword evidence="2" id="KW-1133">Transmembrane helix</keyword>
<feature type="compositionally biased region" description="Low complexity" evidence="1">
    <location>
        <begin position="349"/>
        <end position="359"/>
    </location>
</feature>
<dbReference type="InterPro" id="IPR011009">
    <property type="entry name" value="Kinase-like_dom_sf"/>
</dbReference>
<gene>
    <name evidence="4" type="ORF">BKA14_008079</name>
</gene>
<dbReference type="Gene3D" id="1.10.510.10">
    <property type="entry name" value="Transferase(Phosphotransferase) domain 1"/>
    <property type="match status" value="1"/>
</dbReference>
<comment type="caution">
    <text evidence="4">The sequence shown here is derived from an EMBL/GenBank/DDBJ whole genome shotgun (WGS) entry which is preliminary data.</text>
</comment>
<dbReference type="PANTHER" id="PTHR44329">
    <property type="entry name" value="SERINE/THREONINE-PROTEIN KINASE TNNI3K-RELATED"/>
    <property type="match status" value="1"/>
</dbReference>
<dbReference type="EMBL" id="JACHMF010000001">
    <property type="protein sequence ID" value="MBB4697931.1"/>
    <property type="molecule type" value="Genomic_DNA"/>
</dbReference>
<evidence type="ECO:0000313" key="4">
    <source>
        <dbReference type="EMBL" id="MBB4697931.1"/>
    </source>
</evidence>
<dbReference type="InterPro" id="IPR000719">
    <property type="entry name" value="Prot_kinase_dom"/>
</dbReference>
<dbReference type="GO" id="GO:0003677">
    <property type="term" value="F:DNA binding"/>
    <property type="evidence" value="ECO:0007669"/>
    <property type="project" value="UniProtKB-KW"/>
</dbReference>